<dbReference type="Proteomes" id="UP001154114">
    <property type="component" value="Chromosome 15"/>
</dbReference>
<dbReference type="EMBL" id="LR824018">
    <property type="protein sequence ID" value="CAD0202008.1"/>
    <property type="molecule type" value="Genomic_DNA"/>
</dbReference>
<proteinExistence type="predicted"/>
<keyword evidence="3" id="KW-1185">Reference proteome</keyword>
<feature type="region of interest" description="Disordered" evidence="1">
    <location>
        <begin position="31"/>
        <end position="63"/>
    </location>
</feature>
<reference evidence="2" key="1">
    <citation type="submission" date="2021-12" db="EMBL/GenBank/DDBJ databases">
        <authorList>
            <person name="King R."/>
        </authorList>
    </citation>
    <scope>NUCLEOTIDE SEQUENCE</scope>
</reference>
<evidence type="ECO:0000256" key="1">
    <source>
        <dbReference type="SAM" id="MobiDB-lite"/>
    </source>
</evidence>
<dbReference type="AlphaFoldDB" id="A0A9N8PZE4"/>
<organism evidence="2 3">
    <name type="scientific">Chrysodeixis includens</name>
    <name type="common">Soybean looper</name>
    <name type="synonym">Pseudoplusia includens</name>
    <dbReference type="NCBI Taxonomy" id="689277"/>
    <lineage>
        <taxon>Eukaryota</taxon>
        <taxon>Metazoa</taxon>
        <taxon>Ecdysozoa</taxon>
        <taxon>Arthropoda</taxon>
        <taxon>Hexapoda</taxon>
        <taxon>Insecta</taxon>
        <taxon>Pterygota</taxon>
        <taxon>Neoptera</taxon>
        <taxon>Endopterygota</taxon>
        <taxon>Lepidoptera</taxon>
        <taxon>Glossata</taxon>
        <taxon>Ditrysia</taxon>
        <taxon>Noctuoidea</taxon>
        <taxon>Noctuidae</taxon>
        <taxon>Plusiinae</taxon>
        <taxon>Chrysodeixis</taxon>
    </lineage>
</organism>
<evidence type="ECO:0000313" key="3">
    <source>
        <dbReference type="Proteomes" id="UP001154114"/>
    </source>
</evidence>
<sequence>MSVLVALGEAACARRGGCAVRAVRAARGRARVSSAARPGSVRRRRAMEPPQGAPPPAAPLAARPLVNPDEYGEVDTSRCAQLPPAAAAAAAAAALALPDTPLDRPIFYITVSP</sequence>
<name>A0A9N8PZE4_CHRIL</name>
<accession>A0A9N8PZE4</accession>
<protein>
    <submittedName>
        <fullName evidence="2">Uncharacterized protein</fullName>
    </submittedName>
</protein>
<evidence type="ECO:0000313" key="2">
    <source>
        <dbReference type="EMBL" id="CAD0202008.1"/>
    </source>
</evidence>
<gene>
    <name evidence="2" type="ORF">CINC_LOCUS3676</name>
</gene>